<proteinExistence type="predicted"/>
<dbReference type="AlphaFoldDB" id="M4VND4"/>
<evidence type="ECO:0000256" key="1">
    <source>
        <dbReference type="SAM" id="SignalP"/>
    </source>
</evidence>
<feature type="signal peptide" evidence="1">
    <location>
        <begin position="1"/>
        <end position="27"/>
    </location>
</feature>
<sequence length="517" mass="56325">MKVDKNYMKLNLWSRIMLVMILGGALASCDRATSNSSTVSLQLPQYSQQGSSSHSQKSNAIAVLCNPCLKSVAISIEGSDFATLSHQAYHPNFEQNFASIETSISFEVPGGTGRVIKVLALYRHNSDDENEAEYFVHYGTVKVDLLSPEPPPIVLNLSKVGQFRQGSIQGRYMSNANGGLTGSVYGDLLHAPSGLTLNLGVVGEMVNGWFSFNASENFPITYRLAQARSPFFQNVTTETFKAEIENQIIATGSNGSPRIAHVHRPVNYYRKIYDTNENAYVFKLVKESRNLVFGYFGPAAETSGGVICKQKVAGAISVGNLVTQPAQVAPNVDYSDTANSQKIYVTGGMSQNSGCYFSNPMKLINPNQINITVDQFNAHGEEVARGLGGPFSMLYDNGVVTKFQRSGNQVYLQTVTDLFGFGLTSSYDSVRVYIKEDDDSSQNVKAAVNCHEKLLDRDGYTELLLLDSPQLFATLENNVKFTVPTGYNSSQFAFAVCPTKSGNLTGVGGLYLGKVFP</sequence>
<dbReference type="Proteomes" id="UP000012040">
    <property type="component" value="Chromosome"/>
</dbReference>
<dbReference type="PATRIC" id="fig|1184267.3.peg.387"/>
<protein>
    <recommendedName>
        <fullName evidence="4">Lipoprotein</fullName>
    </recommendedName>
</protein>
<dbReference type="PROSITE" id="PS51257">
    <property type="entry name" value="PROKAR_LIPOPROTEIN"/>
    <property type="match status" value="1"/>
</dbReference>
<organism evidence="2 3">
    <name type="scientific">Pseudobdellovibrio exovorus JSS</name>
    <dbReference type="NCBI Taxonomy" id="1184267"/>
    <lineage>
        <taxon>Bacteria</taxon>
        <taxon>Pseudomonadati</taxon>
        <taxon>Bdellovibrionota</taxon>
        <taxon>Bdellovibrionia</taxon>
        <taxon>Bdellovibrionales</taxon>
        <taxon>Pseudobdellovibrionaceae</taxon>
        <taxon>Pseudobdellovibrio</taxon>
    </lineage>
</organism>
<dbReference type="HOGENOM" id="CLU_526463_0_0_7"/>
<keyword evidence="1" id="KW-0732">Signal</keyword>
<evidence type="ECO:0000313" key="2">
    <source>
        <dbReference type="EMBL" id="AGH94604.1"/>
    </source>
</evidence>
<keyword evidence="3" id="KW-1185">Reference proteome</keyword>
<accession>M4VND4</accession>
<dbReference type="STRING" id="1184267.A11Q_384"/>
<dbReference type="KEGG" id="bex:A11Q_384"/>
<dbReference type="eggNOG" id="ENOG5032J58">
    <property type="taxonomic scope" value="Bacteria"/>
</dbReference>
<name>M4VND4_9BACT</name>
<evidence type="ECO:0000313" key="3">
    <source>
        <dbReference type="Proteomes" id="UP000012040"/>
    </source>
</evidence>
<evidence type="ECO:0008006" key="4">
    <source>
        <dbReference type="Google" id="ProtNLM"/>
    </source>
</evidence>
<dbReference type="EMBL" id="CP003537">
    <property type="protein sequence ID" value="AGH94604.1"/>
    <property type="molecule type" value="Genomic_DNA"/>
</dbReference>
<reference evidence="2 3" key="1">
    <citation type="journal article" date="2013" name="ISME J.">
        <title>By their genes ye shall know them: genomic signatures of predatory bacteria.</title>
        <authorList>
            <person name="Pasternak Z."/>
            <person name="Pietrokovski S."/>
            <person name="Rotem O."/>
            <person name="Gophna U."/>
            <person name="Lurie-Weinberger M.N."/>
            <person name="Jurkevitch E."/>
        </authorList>
    </citation>
    <scope>NUCLEOTIDE SEQUENCE [LARGE SCALE GENOMIC DNA]</scope>
    <source>
        <strain evidence="2 3">JSS</strain>
    </source>
</reference>
<gene>
    <name evidence="2" type="ORF">A11Q_384</name>
</gene>
<feature type="chain" id="PRO_5004060723" description="Lipoprotein" evidence="1">
    <location>
        <begin position="28"/>
        <end position="517"/>
    </location>
</feature>